<evidence type="ECO:0000256" key="5">
    <source>
        <dbReference type="ARBA" id="ARBA00023002"/>
    </source>
</evidence>
<dbReference type="Pfam" id="PF00970">
    <property type="entry name" value="FAD_binding_6"/>
    <property type="match status" value="1"/>
</dbReference>
<dbReference type="Gene3D" id="3.40.50.80">
    <property type="entry name" value="Nucleotide-binding domain of ferredoxin-NADP reductase (FNR) module"/>
    <property type="match status" value="1"/>
</dbReference>
<evidence type="ECO:0000259" key="9">
    <source>
        <dbReference type="Pfam" id="PF00970"/>
    </source>
</evidence>
<dbReference type="InterPro" id="IPR001709">
    <property type="entry name" value="Flavoprot_Pyr_Nucl_cyt_Rdtase"/>
</dbReference>
<dbReference type="AlphaFoldDB" id="A0A914X2K0"/>
<keyword evidence="4 7" id="KW-0274">FAD</keyword>
<protein>
    <recommendedName>
        <fullName evidence="2">cytochrome-b5 reductase</fullName>
        <ecNumber evidence="2">1.6.2.2</ecNumber>
    </recommendedName>
</protein>
<dbReference type="WBParaSite" id="PSAMB.scaffold6392size9588.g28424.t1">
    <property type="protein sequence ID" value="PSAMB.scaffold6392size9588.g28424.t1"/>
    <property type="gene ID" value="PSAMB.scaffold6392size9588.g28424"/>
</dbReference>
<keyword evidence="6" id="KW-0520">NAD</keyword>
<dbReference type="PRINTS" id="PR00406">
    <property type="entry name" value="CYTB5RDTASE"/>
</dbReference>
<dbReference type="Proteomes" id="UP000887566">
    <property type="component" value="Unplaced"/>
</dbReference>
<dbReference type="GO" id="GO:0090524">
    <property type="term" value="F:cytochrome-b5 reductase activity, acting on NADH"/>
    <property type="evidence" value="ECO:0007669"/>
    <property type="project" value="UniProtKB-EC"/>
</dbReference>
<evidence type="ECO:0000259" key="8">
    <source>
        <dbReference type="Pfam" id="PF00175"/>
    </source>
</evidence>
<accession>A0A914X2K0</accession>
<dbReference type="Pfam" id="PF00175">
    <property type="entry name" value="NAD_binding_1"/>
    <property type="match status" value="1"/>
</dbReference>
<dbReference type="InterPro" id="IPR001834">
    <property type="entry name" value="CBR-like"/>
</dbReference>
<dbReference type="PANTHER" id="PTHR19370">
    <property type="entry name" value="NADH-CYTOCHROME B5 REDUCTASE"/>
    <property type="match status" value="1"/>
</dbReference>
<feature type="binding site" evidence="7">
    <location>
        <position position="15"/>
    </location>
    <ligand>
        <name>FAD</name>
        <dbReference type="ChEBI" id="CHEBI:57692"/>
    </ligand>
</feature>
<dbReference type="InterPro" id="IPR001433">
    <property type="entry name" value="OxRdtase_FAD/NAD-bd"/>
</dbReference>
<dbReference type="InterPro" id="IPR017938">
    <property type="entry name" value="Riboflavin_synthase-like_b-brl"/>
</dbReference>
<dbReference type="EC" id="1.6.2.2" evidence="2"/>
<dbReference type="SUPFAM" id="SSF63380">
    <property type="entry name" value="Riboflavin synthase domain-like"/>
    <property type="match status" value="1"/>
</dbReference>
<keyword evidence="10" id="KW-1185">Reference proteome</keyword>
<dbReference type="InterPro" id="IPR039261">
    <property type="entry name" value="FNR_nucleotide-bd"/>
</dbReference>
<organism evidence="10 11">
    <name type="scientific">Plectus sambesii</name>
    <dbReference type="NCBI Taxonomy" id="2011161"/>
    <lineage>
        <taxon>Eukaryota</taxon>
        <taxon>Metazoa</taxon>
        <taxon>Ecdysozoa</taxon>
        <taxon>Nematoda</taxon>
        <taxon>Chromadorea</taxon>
        <taxon>Plectida</taxon>
        <taxon>Plectina</taxon>
        <taxon>Plectoidea</taxon>
        <taxon>Plectidae</taxon>
        <taxon>Plectus</taxon>
    </lineage>
</organism>
<proteinExistence type="predicted"/>
<evidence type="ECO:0000256" key="7">
    <source>
        <dbReference type="PIRSR" id="PIRSR601834-1"/>
    </source>
</evidence>
<dbReference type="PRINTS" id="PR00371">
    <property type="entry name" value="FPNCR"/>
</dbReference>
<dbReference type="PANTHER" id="PTHR19370:SF184">
    <property type="entry name" value="NADH-CYTOCHROME B5 REDUCTASE-LIKE"/>
    <property type="match status" value="1"/>
</dbReference>
<reference evidence="11" key="1">
    <citation type="submission" date="2022-11" db="UniProtKB">
        <authorList>
            <consortium name="WormBaseParasite"/>
        </authorList>
    </citation>
    <scope>IDENTIFICATION</scope>
</reference>
<keyword evidence="3 7" id="KW-0285">Flavoprotein</keyword>
<dbReference type="InterPro" id="IPR008333">
    <property type="entry name" value="Cbr1-like_FAD-bd_dom"/>
</dbReference>
<comment type="cofactor">
    <cofactor evidence="1 7">
        <name>FAD</name>
        <dbReference type="ChEBI" id="CHEBI:57692"/>
    </cofactor>
</comment>
<evidence type="ECO:0000313" key="10">
    <source>
        <dbReference type="Proteomes" id="UP000887566"/>
    </source>
</evidence>
<sequence>MIFRGITDKAKTVTRQYTPISVENGSIDLPIKLYSAGRLSCYLRNLTPGDFCDFRGPFGGYEYHANKHSHLLMFAAGTGIAPLVPLIDLVLANDLDNTFVRLIFCCRHVSDILLLDMFKRWRQHWNFSVLLCLSAKEEESTIPFGMKARHGKLDETLVQEEIVDIRRRSENFALFVCGTIPFEKDVINYARKMQPSVENVIRF</sequence>
<dbReference type="CDD" id="cd06183">
    <property type="entry name" value="cyt_b5_reduct_like"/>
    <property type="match status" value="1"/>
</dbReference>
<feature type="domain" description="Flavoprotein pyridine nucleotide cytochrome reductase-like FAD-binding" evidence="9">
    <location>
        <begin position="9"/>
        <end position="63"/>
    </location>
</feature>
<evidence type="ECO:0000256" key="2">
    <source>
        <dbReference type="ARBA" id="ARBA00012011"/>
    </source>
</evidence>
<evidence type="ECO:0000256" key="6">
    <source>
        <dbReference type="ARBA" id="ARBA00023027"/>
    </source>
</evidence>
<dbReference type="SUPFAM" id="SSF52343">
    <property type="entry name" value="Ferredoxin reductase-like, C-terminal NADP-linked domain"/>
    <property type="match status" value="1"/>
</dbReference>
<keyword evidence="5" id="KW-0560">Oxidoreductase</keyword>
<feature type="binding site" evidence="7">
    <location>
        <position position="40"/>
    </location>
    <ligand>
        <name>FAD</name>
        <dbReference type="ChEBI" id="CHEBI:57692"/>
    </ligand>
</feature>
<evidence type="ECO:0000256" key="3">
    <source>
        <dbReference type="ARBA" id="ARBA00022630"/>
    </source>
</evidence>
<evidence type="ECO:0000256" key="4">
    <source>
        <dbReference type="ARBA" id="ARBA00022827"/>
    </source>
</evidence>
<evidence type="ECO:0000313" key="11">
    <source>
        <dbReference type="WBParaSite" id="PSAMB.scaffold6392size9588.g28424.t1"/>
    </source>
</evidence>
<name>A0A914X2K0_9BILA</name>
<evidence type="ECO:0000256" key="1">
    <source>
        <dbReference type="ARBA" id="ARBA00001974"/>
    </source>
</evidence>
<feature type="binding site" evidence="7">
    <location>
        <position position="17"/>
    </location>
    <ligand>
        <name>FAD</name>
        <dbReference type="ChEBI" id="CHEBI:57692"/>
    </ligand>
</feature>
<feature type="binding site" evidence="7">
    <location>
        <position position="32"/>
    </location>
    <ligand>
        <name>FAD</name>
        <dbReference type="ChEBI" id="CHEBI:57692"/>
    </ligand>
</feature>
<dbReference type="Gene3D" id="2.40.30.10">
    <property type="entry name" value="Translation factors"/>
    <property type="match status" value="1"/>
</dbReference>
<feature type="domain" description="Oxidoreductase FAD/NAD(P)-binding" evidence="8">
    <location>
        <begin position="73"/>
        <end position="186"/>
    </location>
</feature>